<dbReference type="InterPro" id="IPR020103">
    <property type="entry name" value="PsdUridine_synth_cat_dom_sf"/>
</dbReference>
<feature type="compositionally biased region" description="Basic and acidic residues" evidence="7">
    <location>
        <begin position="288"/>
        <end position="305"/>
    </location>
</feature>
<dbReference type="InterPro" id="IPR000748">
    <property type="entry name" value="PsdUridine_synth_RsuA/RluB/E/F"/>
</dbReference>
<evidence type="ECO:0000256" key="6">
    <source>
        <dbReference type="RuleBase" id="RU003887"/>
    </source>
</evidence>
<dbReference type="SUPFAM" id="SSF55120">
    <property type="entry name" value="Pseudouridine synthase"/>
    <property type="match status" value="1"/>
</dbReference>
<comment type="caution">
    <text evidence="9">The sequence shown here is derived from an EMBL/GenBank/DDBJ whole genome shotgun (WGS) entry which is preliminary data.</text>
</comment>
<dbReference type="PANTHER" id="PTHR47683:SF3">
    <property type="entry name" value="RIBOSOMAL LARGE SUBUNIT PSEUDOURIDINE SYNTHASE B"/>
    <property type="match status" value="1"/>
</dbReference>
<dbReference type="Gene3D" id="3.30.70.1560">
    <property type="entry name" value="Alpha-L RNA-binding motif"/>
    <property type="match status" value="1"/>
</dbReference>
<feature type="region of interest" description="Disordered" evidence="7">
    <location>
        <begin position="1"/>
        <end position="21"/>
    </location>
</feature>
<evidence type="ECO:0000256" key="7">
    <source>
        <dbReference type="SAM" id="MobiDB-lite"/>
    </source>
</evidence>
<comment type="similarity">
    <text evidence="2 6">Belongs to the pseudouridine synthase RsuA family.</text>
</comment>
<reference evidence="10 11" key="2">
    <citation type="submission" date="2021-01" db="EMBL/GenBank/DDBJ databases">
        <title>Genomic Encyclopedia of Type Strains, Phase IV (KMG-IV): sequencing the most valuable type-strain genomes for metagenomic binning, comparative biology and taxonomic classification.</title>
        <authorList>
            <person name="Goeker M."/>
        </authorList>
    </citation>
    <scope>NUCLEOTIDE SEQUENCE [LARGE SCALE GENOMIC DNA]</scope>
    <source>
        <strain evidence="10 11">DSM 6130</strain>
    </source>
</reference>
<reference evidence="9" key="3">
    <citation type="submission" date="2023-01" db="EMBL/GenBank/DDBJ databases">
        <authorList>
            <person name="Sun Q."/>
            <person name="Evtushenko L."/>
        </authorList>
    </citation>
    <scope>NUCLEOTIDE SEQUENCE</scope>
    <source>
        <strain evidence="9">VKM B-1606</strain>
    </source>
</reference>
<evidence type="ECO:0000313" key="11">
    <source>
        <dbReference type="Proteomes" id="UP000758856"/>
    </source>
</evidence>
<dbReference type="GO" id="GO:0003723">
    <property type="term" value="F:RNA binding"/>
    <property type="evidence" value="ECO:0007669"/>
    <property type="project" value="UniProtKB-KW"/>
</dbReference>
<keyword evidence="3 5" id="KW-0694">RNA-binding</keyword>
<evidence type="ECO:0000256" key="2">
    <source>
        <dbReference type="ARBA" id="ARBA00008348"/>
    </source>
</evidence>
<proteinExistence type="inferred from homology"/>
<feature type="compositionally biased region" description="Basic and acidic residues" evidence="7">
    <location>
        <begin position="397"/>
        <end position="507"/>
    </location>
</feature>
<evidence type="ECO:0000259" key="8">
    <source>
        <dbReference type="SMART" id="SM00363"/>
    </source>
</evidence>
<dbReference type="CDD" id="cd00165">
    <property type="entry name" value="S4"/>
    <property type="match status" value="1"/>
</dbReference>
<feature type="domain" description="RNA-binding S4" evidence="8">
    <location>
        <begin position="22"/>
        <end position="81"/>
    </location>
</feature>
<evidence type="ECO:0000256" key="3">
    <source>
        <dbReference type="ARBA" id="ARBA00022884"/>
    </source>
</evidence>
<keyword evidence="11" id="KW-1185">Reference proteome</keyword>
<evidence type="ECO:0000313" key="9">
    <source>
        <dbReference type="EMBL" id="GLK56769.1"/>
    </source>
</evidence>
<gene>
    <name evidence="9" type="primary">rluB</name>
    <name evidence="9" type="ORF">GCM10008170_27880</name>
    <name evidence="10" type="ORF">JOD31_002804</name>
</gene>
<dbReference type="AlphaFoldDB" id="A0A9W6IWX1"/>
<dbReference type="InterPro" id="IPR020094">
    <property type="entry name" value="TruA/RsuA/RluB/E/F_N"/>
</dbReference>
<organism evidence="9 12">
    <name type="scientific">Methylopila capsulata</name>
    <dbReference type="NCBI Taxonomy" id="61654"/>
    <lineage>
        <taxon>Bacteria</taxon>
        <taxon>Pseudomonadati</taxon>
        <taxon>Pseudomonadota</taxon>
        <taxon>Alphaproteobacteria</taxon>
        <taxon>Hyphomicrobiales</taxon>
        <taxon>Methylopilaceae</taxon>
        <taxon>Methylopila</taxon>
    </lineage>
</organism>
<dbReference type="RefSeq" id="WP_204950940.1">
    <property type="nucleotide sequence ID" value="NZ_BSFF01000003.1"/>
</dbReference>
<dbReference type="PROSITE" id="PS50889">
    <property type="entry name" value="S4"/>
    <property type="match status" value="1"/>
</dbReference>
<dbReference type="EMBL" id="JAFBCY010000003">
    <property type="protein sequence ID" value="MBM7852562.1"/>
    <property type="molecule type" value="Genomic_DNA"/>
</dbReference>
<dbReference type="InterPro" id="IPR018496">
    <property type="entry name" value="PsdUridine_synth_RsuA/RluB_CS"/>
</dbReference>
<evidence type="ECO:0000256" key="4">
    <source>
        <dbReference type="ARBA" id="ARBA00023235"/>
    </source>
</evidence>
<feature type="compositionally biased region" description="Gly residues" evidence="7">
    <location>
        <begin position="609"/>
        <end position="660"/>
    </location>
</feature>
<dbReference type="InterPro" id="IPR050343">
    <property type="entry name" value="RsuA_PseudoU_synthase"/>
</dbReference>
<reference evidence="9" key="1">
    <citation type="journal article" date="2014" name="Int. J. Syst. Evol. Microbiol.">
        <title>Complete genome sequence of Corynebacterium casei LMG S-19264T (=DSM 44701T), isolated from a smear-ripened cheese.</title>
        <authorList>
            <consortium name="US DOE Joint Genome Institute (JGI-PGF)"/>
            <person name="Walter F."/>
            <person name="Albersmeier A."/>
            <person name="Kalinowski J."/>
            <person name="Ruckert C."/>
        </authorList>
    </citation>
    <scope>NUCLEOTIDE SEQUENCE</scope>
    <source>
        <strain evidence="9">VKM B-1606</strain>
    </source>
</reference>
<evidence type="ECO:0000256" key="1">
    <source>
        <dbReference type="ARBA" id="ARBA00000073"/>
    </source>
</evidence>
<dbReference type="InterPro" id="IPR006145">
    <property type="entry name" value="PsdUridine_synth_RsuA/RluA"/>
</dbReference>
<evidence type="ECO:0000313" key="10">
    <source>
        <dbReference type="EMBL" id="MBM7852562.1"/>
    </source>
</evidence>
<dbReference type="Gene3D" id="3.10.290.10">
    <property type="entry name" value="RNA-binding S4 domain"/>
    <property type="match status" value="1"/>
</dbReference>
<dbReference type="EC" id="5.4.99.-" evidence="6"/>
<evidence type="ECO:0000313" key="12">
    <source>
        <dbReference type="Proteomes" id="UP001143400"/>
    </source>
</evidence>
<comment type="catalytic activity">
    <reaction evidence="1">
        <text>a uridine in RNA = a pseudouridine in RNA</text>
        <dbReference type="Rhea" id="RHEA:48348"/>
        <dbReference type="Rhea" id="RHEA-COMP:12068"/>
        <dbReference type="Rhea" id="RHEA-COMP:12069"/>
        <dbReference type="ChEBI" id="CHEBI:65314"/>
        <dbReference type="ChEBI" id="CHEBI:65315"/>
    </reaction>
</comment>
<feature type="compositionally biased region" description="Basic and acidic residues" evidence="7">
    <location>
        <begin position="1"/>
        <end position="10"/>
    </location>
</feature>
<dbReference type="InterPro" id="IPR036986">
    <property type="entry name" value="S4_RNA-bd_sf"/>
</dbReference>
<dbReference type="SMART" id="SM00363">
    <property type="entry name" value="S4"/>
    <property type="match status" value="1"/>
</dbReference>
<feature type="compositionally biased region" description="Basic and acidic residues" evidence="7">
    <location>
        <begin position="514"/>
        <end position="545"/>
    </location>
</feature>
<dbReference type="EMBL" id="BSFF01000003">
    <property type="protein sequence ID" value="GLK56769.1"/>
    <property type="molecule type" value="Genomic_DNA"/>
</dbReference>
<dbReference type="Proteomes" id="UP001143400">
    <property type="component" value="Unassembled WGS sequence"/>
</dbReference>
<name>A0A9W6IWX1_9HYPH</name>
<dbReference type="Pfam" id="PF01479">
    <property type="entry name" value="S4"/>
    <property type="match status" value="1"/>
</dbReference>
<keyword evidence="4 6" id="KW-0413">Isomerase</keyword>
<feature type="compositionally biased region" description="Basic and acidic residues" evidence="7">
    <location>
        <begin position="554"/>
        <end position="593"/>
    </location>
</feature>
<dbReference type="Pfam" id="PF00849">
    <property type="entry name" value="PseudoU_synth_2"/>
    <property type="match status" value="1"/>
</dbReference>
<dbReference type="FunFam" id="3.10.290.10:FF:000003">
    <property type="entry name" value="Pseudouridine synthase"/>
    <property type="match status" value="1"/>
</dbReference>
<accession>A0A9W6IWX1</accession>
<dbReference type="PROSITE" id="PS01149">
    <property type="entry name" value="PSI_RSU"/>
    <property type="match status" value="1"/>
</dbReference>
<dbReference type="GO" id="GO:0000455">
    <property type="term" value="P:enzyme-directed rRNA pseudouridine synthesis"/>
    <property type="evidence" value="ECO:0007669"/>
    <property type="project" value="UniProtKB-ARBA"/>
</dbReference>
<dbReference type="Gene3D" id="3.30.70.580">
    <property type="entry name" value="Pseudouridine synthase I, catalytic domain, N-terminal subdomain"/>
    <property type="match status" value="1"/>
</dbReference>
<dbReference type="Proteomes" id="UP000758856">
    <property type="component" value="Unassembled WGS sequence"/>
</dbReference>
<dbReference type="PANTHER" id="PTHR47683">
    <property type="entry name" value="PSEUDOURIDINE SYNTHASE FAMILY PROTEIN-RELATED"/>
    <property type="match status" value="1"/>
</dbReference>
<dbReference type="InterPro" id="IPR042092">
    <property type="entry name" value="PsdUridine_s_RsuA/RluB/E/F_cat"/>
</dbReference>
<dbReference type="NCBIfam" id="TIGR00093">
    <property type="entry name" value="pseudouridine synthase"/>
    <property type="match status" value="1"/>
</dbReference>
<feature type="region of interest" description="Disordered" evidence="7">
    <location>
        <begin position="274"/>
        <end position="666"/>
    </location>
</feature>
<dbReference type="InterPro" id="IPR002942">
    <property type="entry name" value="S4_RNA-bd"/>
</dbReference>
<dbReference type="SUPFAM" id="SSF55174">
    <property type="entry name" value="Alpha-L RNA-binding motif"/>
    <property type="match status" value="1"/>
</dbReference>
<sequence>MTDSTDRPDASPDDAATPPPGERVAKVIARAGLGSRREAEAWIEAGRVAVNGQTIDSAARNVTGEDAVTVDGRPLPARERTRLWLYHKPRGYVTTTHDPEGRETVFEILPPAMPRVVTIGRLDINTEGLLLLTNDGGLARVLELPETGWLRRYRVRAFGRTTQDKLDALKDGVTIDGFAYGGIEATIERQQSDNVWLMIGLREGKNREVKRVAEHLGLAVNRLIRVSFGPFQLGDLGEGAVEEVRTRVLQDQLGKRLIDEAGCDFEAEAVSHGEDAPVVTGGRGAGRKTPDKRAAADQSRLKDPSQRVGRKAPLARPRDVPAPPTLAEGETEERPTRTKRAPAVADRKGRAVKVERVARAENEPAPRRARKADPEAAERFGAPGRAPRPPRPGAKPGARDGKPAGRSFKPREGDEARGPRGPRADGERRGPSRGDRPDRGDRPQRSFGDRPARAPSGDRPDRGERPARSFGDRPARAPSGDRPDRGERPARSFGDRPARAPSGDRPRPAATAEGGRRSEPRWRSEDAPRSERPRGDRPQGDRPQGDRPQGARPQGDRPRTERSGAGKAFGDRPPRRDGDRPYGDKPRGERPQGDRPQGSRPPRSDAPRGAGGKPAGRSGGKPGGFGGKPGGSSGKPGGRPGGKPGGFKPSGGGGGRGRPGGADRRG</sequence>
<dbReference type="GO" id="GO:0120159">
    <property type="term" value="F:rRNA pseudouridine synthase activity"/>
    <property type="evidence" value="ECO:0007669"/>
    <property type="project" value="UniProtKB-ARBA"/>
</dbReference>
<feature type="compositionally biased region" description="Basic and acidic residues" evidence="7">
    <location>
        <begin position="345"/>
        <end position="378"/>
    </location>
</feature>
<evidence type="ECO:0000256" key="5">
    <source>
        <dbReference type="PROSITE-ProRule" id="PRU00182"/>
    </source>
</evidence>
<protein>
    <recommendedName>
        <fullName evidence="6">Pseudouridine synthase</fullName>
        <ecNumber evidence="6">5.4.99.-</ecNumber>
    </recommendedName>
</protein>